<dbReference type="Gene3D" id="3.80.10.10">
    <property type="entry name" value="Ribonuclease Inhibitor"/>
    <property type="match status" value="1"/>
</dbReference>
<evidence type="ECO:0000256" key="9">
    <source>
        <dbReference type="ARBA" id="ARBA00023065"/>
    </source>
</evidence>
<keyword evidence="10" id="KW-0472">Membrane</keyword>
<organism evidence="14 15">
    <name type="scientific">Polypedilum vanderplanki</name>
    <name type="common">Sleeping chironomid midge</name>
    <dbReference type="NCBI Taxonomy" id="319348"/>
    <lineage>
        <taxon>Eukaryota</taxon>
        <taxon>Metazoa</taxon>
        <taxon>Ecdysozoa</taxon>
        <taxon>Arthropoda</taxon>
        <taxon>Hexapoda</taxon>
        <taxon>Insecta</taxon>
        <taxon>Pterygota</taxon>
        <taxon>Neoptera</taxon>
        <taxon>Endopterygota</taxon>
        <taxon>Diptera</taxon>
        <taxon>Nematocera</taxon>
        <taxon>Chironomoidea</taxon>
        <taxon>Chironomidae</taxon>
        <taxon>Chironominae</taxon>
        <taxon>Polypedilum</taxon>
        <taxon>Polypedilum</taxon>
    </lineage>
</organism>
<sequence length="209" mass="24561">MKFFSLAILICCFATFTFANSVTIQCYYFSSYWADLYQKEYQCSVENKEVFDGNRVTIEKAEGNHKDGNSDDDVKFFKIEEANLKYFPKNLENIFKKLEMIAILDSELKEITSEDLKPFPKLEILKLQNNRIEVINEDLFSHNPQLRYINLFHNKISHIDSNAFSHLNDLGYLNLGENVCELEKDWSDYRKAVLKIVQEIEQGKCQRPQ</sequence>
<dbReference type="PANTHER" id="PTHR46473">
    <property type="entry name" value="GH08155P"/>
    <property type="match status" value="1"/>
</dbReference>
<dbReference type="PROSITE" id="PS51450">
    <property type="entry name" value="LRR"/>
    <property type="match status" value="1"/>
</dbReference>
<evidence type="ECO:0000256" key="7">
    <source>
        <dbReference type="ARBA" id="ARBA00022737"/>
    </source>
</evidence>
<protein>
    <submittedName>
        <fullName evidence="14">Uncharacterized protein</fullName>
    </submittedName>
</protein>
<evidence type="ECO:0000256" key="11">
    <source>
        <dbReference type="ARBA" id="ARBA00023157"/>
    </source>
</evidence>
<dbReference type="PANTHER" id="PTHR46473:SF23">
    <property type="entry name" value="GH08155P"/>
    <property type="match status" value="1"/>
</dbReference>
<evidence type="ECO:0000313" key="14">
    <source>
        <dbReference type="EMBL" id="KAG5679650.1"/>
    </source>
</evidence>
<keyword evidence="2" id="KW-0813">Transport</keyword>
<dbReference type="InterPro" id="IPR003591">
    <property type="entry name" value="Leu-rich_rpt_typical-subtyp"/>
</dbReference>
<keyword evidence="6 13" id="KW-0732">Signal</keyword>
<keyword evidence="7" id="KW-0677">Repeat</keyword>
<evidence type="ECO:0000256" key="8">
    <source>
        <dbReference type="ARBA" id="ARBA00022989"/>
    </source>
</evidence>
<evidence type="ECO:0000256" key="5">
    <source>
        <dbReference type="ARBA" id="ARBA00022692"/>
    </source>
</evidence>
<gene>
    <name evidence="14" type="ORF">PVAND_009205</name>
</gene>
<keyword evidence="3" id="KW-1003">Cell membrane</keyword>
<keyword evidence="8" id="KW-1133">Transmembrane helix</keyword>
<dbReference type="SMART" id="SM00369">
    <property type="entry name" value="LRR_TYP"/>
    <property type="match status" value="2"/>
</dbReference>
<dbReference type="EMBL" id="JADBJN010000001">
    <property type="protein sequence ID" value="KAG5679650.1"/>
    <property type="molecule type" value="Genomic_DNA"/>
</dbReference>
<evidence type="ECO:0000256" key="12">
    <source>
        <dbReference type="ARBA" id="ARBA00023303"/>
    </source>
</evidence>
<dbReference type="Pfam" id="PF13855">
    <property type="entry name" value="LRR_8"/>
    <property type="match status" value="1"/>
</dbReference>
<dbReference type="Proteomes" id="UP001107558">
    <property type="component" value="Chromosome 1"/>
</dbReference>
<reference evidence="14" key="1">
    <citation type="submission" date="2021-03" db="EMBL/GenBank/DDBJ databases">
        <title>Chromosome level genome of the anhydrobiotic midge Polypedilum vanderplanki.</title>
        <authorList>
            <person name="Yoshida Y."/>
            <person name="Kikawada T."/>
            <person name="Gusev O."/>
        </authorList>
    </citation>
    <scope>NUCLEOTIDE SEQUENCE</scope>
    <source>
        <strain evidence="14">NIAS01</strain>
        <tissue evidence="14">Whole body or cell culture</tissue>
    </source>
</reference>
<evidence type="ECO:0000256" key="1">
    <source>
        <dbReference type="ARBA" id="ARBA00004162"/>
    </source>
</evidence>
<dbReference type="GO" id="GO:0034220">
    <property type="term" value="P:monoatomic ion transmembrane transport"/>
    <property type="evidence" value="ECO:0007669"/>
    <property type="project" value="UniProtKB-KW"/>
</dbReference>
<dbReference type="GO" id="GO:0005886">
    <property type="term" value="C:plasma membrane"/>
    <property type="evidence" value="ECO:0007669"/>
    <property type="project" value="UniProtKB-SubCell"/>
</dbReference>
<dbReference type="AlphaFoldDB" id="A0A9J6CC66"/>
<dbReference type="SUPFAM" id="SSF52058">
    <property type="entry name" value="L domain-like"/>
    <property type="match status" value="1"/>
</dbReference>
<name>A0A9J6CC66_POLVA</name>
<keyword evidence="11" id="KW-1015">Disulfide bond</keyword>
<evidence type="ECO:0000256" key="10">
    <source>
        <dbReference type="ARBA" id="ARBA00023136"/>
    </source>
</evidence>
<evidence type="ECO:0000256" key="2">
    <source>
        <dbReference type="ARBA" id="ARBA00022448"/>
    </source>
</evidence>
<evidence type="ECO:0000313" key="15">
    <source>
        <dbReference type="Proteomes" id="UP001107558"/>
    </source>
</evidence>
<dbReference type="InterPro" id="IPR032675">
    <property type="entry name" value="LRR_dom_sf"/>
</dbReference>
<feature type="chain" id="PRO_5039940883" evidence="13">
    <location>
        <begin position="20"/>
        <end position="209"/>
    </location>
</feature>
<proteinExistence type="predicted"/>
<keyword evidence="9" id="KW-0406">Ion transport</keyword>
<keyword evidence="15" id="KW-1185">Reference proteome</keyword>
<feature type="signal peptide" evidence="13">
    <location>
        <begin position="1"/>
        <end position="19"/>
    </location>
</feature>
<evidence type="ECO:0000256" key="13">
    <source>
        <dbReference type="SAM" id="SignalP"/>
    </source>
</evidence>
<keyword evidence="12" id="KW-0407">Ion channel</keyword>
<dbReference type="InterPro" id="IPR001611">
    <property type="entry name" value="Leu-rich_rpt"/>
</dbReference>
<evidence type="ECO:0000256" key="3">
    <source>
        <dbReference type="ARBA" id="ARBA00022475"/>
    </source>
</evidence>
<keyword evidence="5" id="KW-0812">Transmembrane</keyword>
<keyword evidence="4" id="KW-0433">Leucine-rich repeat</keyword>
<evidence type="ECO:0000256" key="6">
    <source>
        <dbReference type="ARBA" id="ARBA00022729"/>
    </source>
</evidence>
<comment type="subcellular location">
    <subcellularLocation>
        <location evidence="1">Cell membrane</location>
        <topology evidence="1">Single-pass membrane protein</topology>
    </subcellularLocation>
</comment>
<accession>A0A9J6CC66</accession>
<comment type="caution">
    <text evidence="14">The sequence shown here is derived from an EMBL/GenBank/DDBJ whole genome shotgun (WGS) entry which is preliminary data.</text>
</comment>
<dbReference type="InterPro" id="IPR051432">
    <property type="entry name" value="KCNMA1_auxiliary"/>
</dbReference>
<dbReference type="OrthoDB" id="7783855at2759"/>
<evidence type="ECO:0000256" key="4">
    <source>
        <dbReference type="ARBA" id="ARBA00022614"/>
    </source>
</evidence>